<keyword evidence="5 10" id="KW-0472">Membrane</keyword>
<evidence type="ECO:0000256" key="10">
    <source>
        <dbReference type="HAMAP-Rule" id="MF_00454"/>
    </source>
</evidence>
<comment type="similarity">
    <text evidence="7 10">Belongs to the fluoride channel Fluc/FEX (TC 1.A.43) family.</text>
</comment>
<comment type="catalytic activity">
    <reaction evidence="8">
        <text>fluoride(in) = fluoride(out)</text>
        <dbReference type="Rhea" id="RHEA:76159"/>
        <dbReference type="ChEBI" id="CHEBI:17051"/>
    </reaction>
    <physiologicalReaction direction="left-to-right" evidence="8">
        <dbReference type="Rhea" id="RHEA:76160"/>
    </physiologicalReaction>
</comment>
<gene>
    <name evidence="10" type="primary">fluC</name>
    <name evidence="10" type="synonym">crcB</name>
    <name evidence="11" type="ORF">P6P90_05375</name>
</gene>
<keyword evidence="10" id="KW-0915">Sodium</keyword>
<name>A0ABT6H3Q0_9BACI</name>
<sequence>MKYMVVGIAGAVGALLRYALSLYVHIPWLFGFPVATWVVNMSGSFLLAWLTARIFERPDIHPYFAPAVGTGLVGSFTTFSTFSMEVVTLWQNQAYLSMGIYMTMSAWGGFYMAWLGFYVGKKEMAVS</sequence>
<organism evidence="11 12">
    <name type="scientific">Ectobacillus antri</name>
    <dbReference type="NCBI Taxonomy" id="2486280"/>
    <lineage>
        <taxon>Bacteria</taxon>
        <taxon>Bacillati</taxon>
        <taxon>Bacillota</taxon>
        <taxon>Bacilli</taxon>
        <taxon>Bacillales</taxon>
        <taxon>Bacillaceae</taxon>
        <taxon>Ectobacillus</taxon>
    </lineage>
</organism>
<feature type="transmembrane region" description="Helical" evidence="10">
    <location>
        <begin position="94"/>
        <end position="119"/>
    </location>
</feature>
<feature type="binding site" evidence="10">
    <location>
        <position position="77"/>
    </location>
    <ligand>
        <name>Na(+)</name>
        <dbReference type="ChEBI" id="CHEBI:29101"/>
        <note>structural</note>
    </ligand>
</feature>
<keyword evidence="10" id="KW-0406">Ion transport</keyword>
<evidence type="ECO:0000256" key="8">
    <source>
        <dbReference type="ARBA" id="ARBA00035585"/>
    </source>
</evidence>
<reference evidence="11 12" key="1">
    <citation type="submission" date="2023-04" db="EMBL/GenBank/DDBJ databases">
        <title>Ectobacillus antri isolated from activated sludge.</title>
        <authorList>
            <person name="Yan P."/>
            <person name="Liu X."/>
        </authorList>
    </citation>
    <scope>NUCLEOTIDE SEQUENCE [LARGE SCALE GENOMIC DNA]</scope>
    <source>
        <strain evidence="11 12">C18H</strain>
    </source>
</reference>
<dbReference type="PANTHER" id="PTHR28259">
    <property type="entry name" value="FLUORIDE EXPORT PROTEIN 1-RELATED"/>
    <property type="match status" value="1"/>
</dbReference>
<feature type="binding site" evidence="10">
    <location>
        <position position="74"/>
    </location>
    <ligand>
        <name>Na(+)</name>
        <dbReference type="ChEBI" id="CHEBI:29101"/>
        <note>structural</note>
    </ligand>
</feature>
<evidence type="ECO:0000256" key="4">
    <source>
        <dbReference type="ARBA" id="ARBA00022989"/>
    </source>
</evidence>
<evidence type="ECO:0000256" key="6">
    <source>
        <dbReference type="ARBA" id="ARBA00023303"/>
    </source>
</evidence>
<dbReference type="PANTHER" id="PTHR28259:SF1">
    <property type="entry name" value="FLUORIDE EXPORT PROTEIN 1-RELATED"/>
    <property type="match status" value="1"/>
</dbReference>
<evidence type="ECO:0000256" key="2">
    <source>
        <dbReference type="ARBA" id="ARBA00022475"/>
    </source>
</evidence>
<keyword evidence="10" id="KW-0479">Metal-binding</keyword>
<evidence type="ECO:0000313" key="11">
    <source>
        <dbReference type="EMBL" id="MDG5753428.1"/>
    </source>
</evidence>
<keyword evidence="3 10" id="KW-0812">Transmembrane</keyword>
<feature type="transmembrane region" description="Helical" evidence="10">
    <location>
        <begin position="63"/>
        <end position="82"/>
    </location>
</feature>
<dbReference type="RefSeq" id="WP_124563505.1">
    <property type="nucleotide sequence ID" value="NZ_JARRRY010000001.1"/>
</dbReference>
<keyword evidence="10" id="KW-0813">Transport</keyword>
<accession>A0ABT6H3Q0</accession>
<protein>
    <recommendedName>
        <fullName evidence="10">Fluoride-specific ion channel FluC</fullName>
    </recommendedName>
</protein>
<evidence type="ECO:0000256" key="3">
    <source>
        <dbReference type="ARBA" id="ARBA00022692"/>
    </source>
</evidence>
<dbReference type="Proteomes" id="UP001218246">
    <property type="component" value="Unassembled WGS sequence"/>
</dbReference>
<evidence type="ECO:0000256" key="7">
    <source>
        <dbReference type="ARBA" id="ARBA00035120"/>
    </source>
</evidence>
<dbReference type="HAMAP" id="MF_00454">
    <property type="entry name" value="FluC"/>
    <property type="match status" value="1"/>
</dbReference>
<keyword evidence="12" id="KW-1185">Reference proteome</keyword>
<dbReference type="InterPro" id="IPR003691">
    <property type="entry name" value="FluC"/>
</dbReference>
<keyword evidence="2 10" id="KW-1003">Cell membrane</keyword>
<proteinExistence type="inferred from homology"/>
<evidence type="ECO:0000256" key="9">
    <source>
        <dbReference type="ARBA" id="ARBA00049940"/>
    </source>
</evidence>
<keyword evidence="6 10" id="KW-0407">Ion channel</keyword>
<evidence type="ECO:0000256" key="5">
    <source>
        <dbReference type="ARBA" id="ARBA00023136"/>
    </source>
</evidence>
<comment type="subcellular location">
    <subcellularLocation>
        <location evidence="1 10">Cell membrane</location>
        <topology evidence="1 10">Multi-pass membrane protein</topology>
    </subcellularLocation>
</comment>
<keyword evidence="4 10" id="KW-1133">Transmembrane helix</keyword>
<comment type="caution">
    <text evidence="11">The sequence shown here is derived from an EMBL/GenBank/DDBJ whole genome shotgun (WGS) entry which is preliminary data.</text>
</comment>
<comment type="function">
    <text evidence="9 10">Fluoride-specific ion channel. Important for reducing fluoride concentration in the cell, thus reducing its toxicity.</text>
</comment>
<feature type="transmembrane region" description="Helical" evidence="10">
    <location>
        <begin position="31"/>
        <end position="51"/>
    </location>
</feature>
<dbReference type="EMBL" id="JARULN010000002">
    <property type="protein sequence ID" value="MDG5753428.1"/>
    <property type="molecule type" value="Genomic_DNA"/>
</dbReference>
<dbReference type="Pfam" id="PF02537">
    <property type="entry name" value="CRCB"/>
    <property type="match status" value="1"/>
</dbReference>
<evidence type="ECO:0000313" key="12">
    <source>
        <dbReference type="Proteomes" id="UP001218246"/>
    </source>
</evidence>
<evidence type="ECO:0000256" key="1">
    <source>
        <dbReference type="ARBA" id="ARBA00004651"/>
    </source>
</evidence>
<comment type="activity regulation">
    <text evidence="10">Na(+) is not transported, but it plays an essential structural role and its presence is essential for fluoride channel function.</text>
</comment>